<organism evidence="2 3">
    <name type="scientific">Mycolicibacterium llatzerense</name>
    <dbReference type="NCBI Taxonomy" id="280871"/>
    <lineage>
        <taxon>Bacteria</taxon>
        <taxon>Bacillati</taxon>
        <taxon>Actinomycetota</taxon>
        <taxon>Actinomycetes</taxon>
        <taxon>Mycobacteriales</taxon>
        <taxon>Mycobacteriaceae</taxon>
        <taxon>Mycolicibacterium</taxon>
    </lineage>
</organism>
<dbReference type="Proteomes" id="UP000032221">
    <property type="component" value="Unassembled WGS sequence"/>
</dbReference>
<accession>A0A0D1J1S0</accession>
<dbReference type="GO" id="GO:0003677">
    <property type="term" value="F:DNA binding"/>
    <property type="evidence" value="ECO:0007669"/>
    <property type="project" value="InterPro"/>
</dbReference>
<evidence type="ECO:0000313" key="2">
    <source>
        <dbReference type="EMBL" id="KIU15488.1"/>
    </source>
</evidence>
<evidence type="ECO:0008006" key="4">
    <source>
        <dbReference type="Google" id="ProtNLM"/>
    </source>
</evidence>
<keyword evidence="1" id="KW-0233">DNA recombination</keyword>
<dbReference type="RefSeq" id="WP_043986743.1">
    <property type="nucleotide sequence ID" value="NZ_JXST01000026.1"/>
</dbReference>
<comment type="caution">
    <text evidence="2">The sequence shown here is derived from an EMBL/GenBank/DDBJ whole genome shotgun (WGS) entry which is preliminary data.</text>
</comment>
<evidence type="ECO:0000313" key="3">
    <source>
        <dbReference type="Proteomes" id="UP000032221"/>
    </source>
</evidence>
<dbReference type="EMBL" id="JXST01000026">
    <property type="protein sequence ID" value="KIU15488.1"/>
    <property type="molecule type" value="Genomic_DNA"/>
</dbReference>
<name>A0A0D1J1S0_9MYCO</name>
<reference evidence="2 3" key="1">
    <citation type="submission" date="2015-01" db="EMBL/GenBank/DDBJ databases">
        <title>Genome sequence of Mycobacterium llatzerense and Mycobacterium immunogenum recovered from brain abscess.</title>
        <authorList>
            <person name="Greninger A.L."/>
            <person name="Langelier C."/>
            <person name="Cunningham G."/>
            <person name="Chiu C.Y."/>
            <person name="Miller S."/>
        </authorList>
    </citation>
    <scope>NUCLEOTIDE SEQUENCE [LARGE SCALE GENOMIC DNA]</scope>
    <source>
        <strain evidence="2 3">CLUC14</strain>
    </source>
</reference>
<sequence length="712" mass="80829">MTTQRRHAALHDDHVEWPDPSTTVLLRRVLRPDADPAGLSRYADDVWHFDQGIFEESSKIISINFKLAPKPLREAVKHYVWVLVNTDPPMQLRRTTATRPSLYTVRMCWYPLRIFLNWLHKRRVGQFCDVTAEMLDEYLVYLSRYQDSVGQMHRCVVEVRRLWGYRSVLPESMRLPETPPWGGDSAGALFGNVRSYMENLTPRINEDTMGALLLWALRFVEDFADDIIAAREEFVFLHARGPDVTAGHEPDRPRLPQGGAIKLVTDYAESVRQQQGLLPGRINDAGEREINYPFIGRLIGVPRLPRASYATAQSALASSGLPIDDDAYLSTLVTATVAGRPWHPGRFSYNQTRYLVRHLHTAGLIVVAYLSGARPAEVLNLRRGCVDRDDANDMYLMSGVYFKNAVDEHGNKVPAGLPRADPWVVVAPVARAIEVLERLHDEDLLFTNRIDLSRNYVQRRTGGLAFNTQVATDSVHRFIDFVDQLCAHHRIDPIPSDPHGQLTISRFRRTLAWFIRRRPRGLVAASIQYGHVHTRMIQGYAGAYDSGFPDELAFEDYLARLEQFADDEQALSDGEHVSGPASQTYRQRLSAANGRFAGYALTSKKQARDLLANPLLQIYHGEGMTCVFDATKAACQLRGARDDPLVTPDVDDCRPGCRNIARTDRDLETVRRHRDRLAETVADRAAPPLRHQREQRELARIDMIIREHDEGH</sequence>
<dbReference type="InterPro" id="IPR013762">
    <property type="entry name" value="Integrase-like_cat_sf"/>
</dbReference>
<dbReference type="STRING" id="280871.TL10_18360"/>
<dbReference type="Gene3D" id="1.10.443.10">
    <property type="entry name" value="Intergrase catalytic core"/>
    <property type="match status" value="1"/>
</dbReference>
<dbReference type="SUPFAM" id="SSF56349">
    <property type="entry name" value="DNA breaking-rejoining enzymes"/>
    <property type="match status" value="1"/>
</dbReference>
<dbReference type="OrthoDB" id="8776710at2"/>
<dbReference type="InterPro" id="IPR011010">
    <property type="entry name" value="DNA_brk_join_enz"/>
</dbReference>
<dbReference type="GO" id="GO:0015074">
    <property type="term" value="P:DNA integration"/>
    <property type="evidence" value="ECO:0007669"/>
    <property type="project" value="InterPro"/>
</dbReference>
<dbReference type="PATRIC" id="fig|280871.6.peg.3797"/>
<dbReference type="GO" id="GO:0006310">
    <property type="term" value="P:DNA recombination"/>
    <property type="evidence" value="ECO:0007669"/>
    <property type="project" value="UniProtKB-KW"/>
</dbReference>
<dbReference type="AlphaFoldDB" id="A0A0D1J1S0"/>
<evidence type="ECO:0000256" key="1">
    <source>
        <dbReference type="ARBA" id="ARBA00023172"/>
    </source>
</evidence>
<gene>
    <name evidence="2" type="ORF">TL10_18360</name>
</gene>
<protein>
    <recommendedName>
        <fullName evidence="4">Integrase</fullName>
    </recommendedName>
</protein>
<keyword evidence="3" id="KW-1185">Reference proteome</keyword>
<proteinExistence type="predicted"/>